<feature type="signal peptide" evidence="2">
    <location>
        <begin position="1"/>
        <end position="20"/>
    </location>
</feature>
<organism evidence="3 4">
    <name type="scientific">Diplogelasinospora grovesii</name>
    <dbReference type="NCBI Taxonomy" id="303347"/>
    <lineage>
        <taxon>Eukaryota</taxon>
        <taxon>Fungi</taxon>
        <taxon>Dikarya</taxon>
        <taxon>Ascomycota</taxon>
        <taxon>Pezizomycotina</taxon>
        <taxon>Sordariomycetes</taxon>
        <taxon>Sordariomycetidae</taxon>
        <taxon>Sordariales</taxon>
        <taxon>Diplogelasinosporaceae</taxon>
        <taxon>Diplogelasinospora</taxon>
    </lineage>
</organism>
<sequence>MIQVRYLLLFPCFPPFSVLARSCSLIVPFQVPPMAGNISPSCLTHHGPSLQLLLRSVSTLPSLIPRHGSSITRKGVDRESLASVRKTTSCWNPPRPLAAAGFPPLNAPELIPIGPPLFPARPRHPRPPRPEPPSVNHN</sequence>
<protein>
    <recommendedName>
        <fullName evidence="5">Secreted protein</fullName>
    </recommendedName>
</protein>
<keyword evidence="4" id="KW-1185">Reference proteome</keyword>
<evidence type="ECO:0008006" key="5">
    <source>
        <dbReference type="Google" id="ProtNLM"/>
    </source>
</evidence>
<keyword evidence="2" id="KW-0732">Signal</keyword>
<evidence type="ECO:0000256" key="2">
    <source>
        <dbReference type="SAM" id="SignalP"/>
    </source>
</evidence>
<name>A0AAN6N3W6_9PEZI</name>
<dbReference type="AlphaFoldDB" id="A0AAN6N3W6"/>
<evidence type="ECO:0000256" key="1">
    <source>
        <dbReference type="SAM" id="MobiDB-lite"/>
    </source>
</evidence>
<evidence type="ECO:0000313" key="4">
    <source>
        <dbReference type="Proteomes" id="UP001303473"/>
    </source>
</evidence>
<dbReference type="EMBL" id="MU853837">
    <property type="protein sequence ID" value="KAK3938111.1"/>
    <property type="molecule type" value="Genomic_DNA"/>
</dbReference>
<feature type="chain" id="PRO_5042916674" description="Secreted protein" evidence="2">
    <location>
        <begin position="21"/>
        <end position="138"/>
    </location>
</feature>
<reference evidence="4" key="1">
    <citation type="journal article" date="2023" name="Mol. Phylogenet. Evol.">
        <title>Genome-scale phylogeny and comparative genomics of the fungal order Sordariales.</title>
        <authorList>
            <person name="Hensen N."/>
            <person name="Bonometti L."/>
            <person name="Westerberg I."/>
            <person name="Brannstrom I.O."/>
            <person name="Guillou S."/>
            <person name="Cros-Aarteil S."/>
            <person name="Calhoun S."/>
            <person name="Haridas S."/>
            <person name="Kuo A."/>
            <person name="Mondo S."/>
            <person name="Pangilinan J."/>
            <person name="Riley R."/>
            <person name="LaButti K."/>
            <person name="Andreopoulos B."/>
            <person name="Lipzen A."/>
            <person name="Chen C."/>
            <person name="Yan M."/>
            <person name="Daum C."/>
            <person name="Ng V."/>
            <person name="Clum A."/>
            <person name="Steindorff A."/>
            <person name="Ohm R.A."/>
            <person name="Martin F."/>
            <person name="Silar P."/>
            <person name="Natvig D.O."/>
            <person name="Lalanne C."/>
            <person name="Gautier V."/>
            <person name="Ament-Velasquez S.L."/>
            <person name="Kruys A."/>
            <person name="Hutchinson M.I."/>
            <person name="Powell A.J."/>
            <person name="Barry K."/>
            <person name="Miller A.N."/>
            <person name="Grigoriev I.V."/>
            <person name="Debuchy R."/>
            <person name="Gladieux P."/>
            <person name="Hiltunen Thoren M."/>
            <person name="Johannesson H."/>
        </authorList>
    </citation>
    <scope>NUCLEOTIDE SEQUENCE [LARGE SCALE GENOMIC DNA]</scope>
    <source>
        <strain evidence="4">CBS 340.73</strain>
    </source>
</reference>
<dbReference type="Proteomes" id="UP001303473">
    <property type="component" value="Unassembled WGS sequence"/>
</dbReference>
<feature type="region of interest" description="Disordered" evidence="1">
    <location>
        <begin position="113"/>
        <end position="138"/>
    </location>
</feature>
<comment type="caution">
    <text evidence="3">The sequence shown here is derived from an EMBL/GenBank/DDBJ whole genome shotgun (WGS) entry which is preliminary data.</text>
</comment>
<gene>
    <name evidence="3" type="ORF">QBC46DRAFT_170053</name>
</gene>
<proteinExistence type="predicted"/>
<evidence type="ECO:0000313" key="3">
    <source>
        <dbReference type="EMBL" id="KAK3938111.1"/>
    </source>
</evidence>
<accession>A0AAN6N3W6</accession>